<reference evidence="2" key="1">
    <citation type="journal article" date="2022" name="bioRxiv">
        <title>Deciphering the potential niche of two novel black yeast fungi from a biological soil crust based on their genomes, phenotypes, and melanin regulation.</title>
        <authorList>
            <consortium name="DOE Joint Genome Institute"/>
            <person name="Carr E.C."/>
            <person name="Barton Q."/>
            <person name="Grambo S."/>
            <person name="Sullivan M."/>
            <person name="Renfro C.M."/>
            <person name="Kuo A."/>
            <person name="Pangilinan J."/>
            <person name="Lipzen A."/>
            <person name="Keymanesh K."/>
            <person name="Savage E."/>
            <person name="Barry K."/>
            <person name="Grigoriev I.V."/>
            <person name="Riekhof W.R."/>
            <person name="Harris S.S."/>
        </authorList>
    </citation>
    <scope>NUCLEOTIDE SEQUENCE</scope>
    <source>
        <strain evidence="2">JF 03-4F</strain>
    </source>
</reference>
<dbReference type="Gene3D" id="3.40.50.1820">
    <property type="entry name" value="alpha/beta hydrolase"/>
    <property type="match status" value="1"/>
</dbReference>
<dbReference type="GO" id="GO:0016787">
    <property type="term" value="F:hydrolase activity"/>
    <property type="evidence" value="ECO:0007669"/>
    <property type="project" value="UniProtKB-KW"/>
</dbReference>
<accession>A0AAN6E7C1</accession>
<sequence length="347" mass="37766">MGRNPVETDTPEYSYSDTKIVTSTKLNTSTNTLHIDPASTTSNDEQQQHNARVTTAETVLMKFLRPGRMIPTPSQRKVLDTAETFTTDIDSVPIKTYIWSCRNAVTVAPTVLLSHGFLYNAASMLKFVAPLLRAGYRVVTWDHCAHGESGGDFTDLRLWIRTIQVMADEYAPLAGVVAFSVGSTAALTALAQAQSSNQNLCVPSLVCINPPLQMDTVLKGFLRMYGYDKAAVADMMPLIHGVAKDKDVYLPERARELLPAHLGSGGLANTRVLLVQDRNDSVASVGEAEWVVELLRRGRGSKSANVELRFTEKLDHGGALGDEGVVRLATEFVMGKDSGVLGRASRL</sequence>
<proteinExistence type="predicted"/>
<name>A0AAN6E7C1_9EURO</name>
<dbReference type="InterPro" id="IPR000073">
    <property type="entry name" value="AB_hydrolase_1"/>
</dbReference>
<organism evidence="2 3">
    <name type="scientific">Exophiala viscosa</name>
    <dbReference type="NCBI Taxonomy" id="2486360"/>
    <lineage>
        <taxon>Eukaryota</taxon>
        <taxon>Fungi</taxon>
        <taxon>Dikarya</taxon>
        <taxon>Ascomycota</taxon>
        <taxon>Pezizomycotina</taxon>
        <taxon>Eurotiomycetes</taxon>
        <taxon>Chaetothyriomycetidae</taxon>
        <taxon>Chaetothyriales</taxon>
        <taxon>Herpotrichiellaceae</taxon>
        <taxon>Exophiala</taxon>
    </lineage>
</organism>
<dbReference type="InterPro" id="IPR029058">
    <property type="entry name" value="AB_hydrolase_fold"/>
</dbReference>
<dbReference type="Proteomes" id="UP001203852">
    <property type="component" value="Unassembled WGS sequence"/>
</dbReference>
<evidence type="ECO:0000313" key="2">
    <source>
        <dbReference type="EMBL" id="KAI1618394.1"/>
    </source>
</evidence>
<dbReference type="EMBL" id="MU404350">
    <property type="protein sequence ID" value="KAI1618394.1"/>
    <property type="molecule type" value="Genomic_DNA"/>
</dbReference>
<feature type="domain" description="AB hydrolase-1" evidence="1">
    <location>
        <begin position="109"/>
        <end position="223"/>
    </location>
</feature>
<gene>
    <name evidence="2" type="ORF">EDD36DRAFT_30780</name>
</gene>
<keyword evidence="2" id="KW-0378">Hydrolase</keyword>
<evidence type="ECO:0000259" key="1">
    <source>
        <dbReference type="Pfam" id="PF00561"/>
    </source>
</evidence>
<keyword evidence="3" id="KW-1185">Reference proteome</keyword>
<dbReference type="Pfam" id="PF00561">
    <property type="entry name" value="Abhydrolase_1"/>
    <property type="match status" value="1"/>
</dbReference>
<protein>
    <submittedName>
        <fullName evidence="2">Alpha/Beta hydrolase protein</fullName>
    </submittedName>
</protein>
<dbReference type="SUPFAM" id="SSF53474">
    <property type="entry name" value="alpha/beta-Hydrolases"/>
    <property type="match status" value="1"/>
</dbReference>
<dbReference type="AlphaFoldDB" id="A0AAN6E7C1"/>
<evidence type="ECO:0000313" key="3">
    <source>
        <dbReference type="Proteomes" id="UP001203852"/>
    </source>
</evidence>
<comment type="caution">
    <text evidence="2">The sequence shown here is derived from an EMBL/GenBank/DDBJ whole genome shotgun (WGS) entry which is preliminary data.</text>
</comment>